<dbReference type="GO" id="GO:0005737">
    <property type="term" value="C:cytoplasm"/>
    <property type="evidence" value="ECO:0007669"/>
    <property type="project" value="TreeGrafter"/>
</dbReference>
<dbReference type="AlphaFoldDB" id="A0AAJ0BDL7"/>
<dbReference type="InterPro" id="IPR050275">
    <property type="entry name" value="PGM_Phosphatase"/>
</dbReference>
<dbReference type="GO" id="GO:0016791">
    <property type="term" value="F:phosphatase activity"/>
    <property type="evidence" value="ECO:0007669"/>
    <property type="project" value="TreeGrafter"/>
</dbReference>
<proteinExistence type="predicted"/>
<reference evidence="1" key="1">
    <citation type="submission" date="2023-06" db="EMBL/GenBank/DDBJ databases">
        <title>Genome-scale phylogeny and comparative genomics of the fungal order Sordariales.</title>
        <authorList>
            <consortium name="Lawrence Berkeley National Laboratory"/>
            <person name="Hensen N."/>
            <person name="Bonometti L."/>
            <person name="Westerberg I."/>
            <person name="Brannstrom I.O."/>
            <person name="Guillou S."/>
            <person name="Cros-Aarteil S."/>
            <person name="Calhoun S."/>
            <person name="Haridas S."/>
            <person name="Kuo A."/>
            <person name="Mondo S."/>
            <person name="Pangilinan J."/>
            <person name="Riley R."/>
            <person name="Labutti K."/>
            <person name="Andreopoulos B."/>
            <person name="Lipzen A."/>
            <person name="Chen C."/>
            <person name="Yanf M."/>
            <person name="Daum C."/>
            <person name="Ng V."/>
            <person name="Clum A."/>
            <person name="Steindorff A."/>
            <person name="Ohm R."/>
            <person name="Martin F."/>
            <person name="Silar P."/>
            <person name="Natvig D."/>
            <person name="Lalanne C."/>
            <person name="Gautier V."/>
            <person name="Ament-Velasquez S.L."/>
            <person name="Kruys A."/>
            <person name="Hutchinson M.I."/>
            <person name="Powell A.J."/>
            <person name="Barry K."/>
            <person name="Miller A.N."/>
            <person name="Grigoriev I.V."/>
            <person name="Debuchy R."/>
            <person name="Gladieux P."/>
            <person name="Thoren M.H."/>
            <person name="Johannesson H."/>
        </authorList>
    </citation>
    <scope>NUCLEOTIDE SEQUENCE</scope>
    <source>
        <strain evidence="1">PSN4</strain>
    </source>
</reference>
<dbReference type="EMBL" id="MU839836">
    <property type="protein sequence ID" value="KAK1753936.1"/>
    <property type="molecule type" value="Genomic_DNA"/>
</dbReference>
<dbReference type="Pfam" id="PF00300">
    <property type="entry name" value="His_Phos_1"/>
    <property type="match status" value="1"/>
</dbReference>
<dbReference type="PANTHER" id="PTHR48100">
    <property type="entry name" value="BROAD-SPECIFICITY PHOSPHATASE YOR283W-RELATED"/>
    <property type="match status" value="1"/>
</dbReference>
<accession>A0AAJ0BDL7</accession>
<comment type="caution">
    <text evidence="1">The sequence shown here is derived from an EMBL/GenBank/DDBJ whole genome shotgun (WGS) entry which is preliminary data.</text>
</comment>
<sequence length="236" mass="26110">MPPTVILVRHAEALHNDYSLHDPELSELGRTQCRSLRKSLLKKVPQELDIGLILVSPMVRTIETALLAFGPLVEKGIPIRAHADWQENSAKPCDVGRPAAELAARFPQVDFSGLDPVWPDKTSPAGARYAYTRQAIVARGERALAELRGRPEKAVLVVSHSGFLRLGVTTHYFFNADYRVFDFVPSDQDRDGAGDDNDGKLWRLEQWESTKAGGLGWSWEKTVQLGEGLPDDLSAA</sequence>
<dbReference type="InterPro" id="IPR013078">
    <property type="entry name" value="His_Pase_superF_clade-1"/>
</dbReference>
<organism evidence="1 2">
    <name type="scientific">Echria macrotheca</name>
    <dbReference type="NCBI Taxonomy" id="438768"/>
    <lineage>
        <taxon>Eukaryota</taxon>
        <taxon>Fungi</taxon>
        <taxon>Dikarya</taxon>
        <taxon>Ascomycota</taxon>
        <taxon>Pezizomycotina</taxon>
        <taxon>Sordariomycetes</taxon>
        <taxon>Sordariomycetidae</taxon>
        <taxon>Sordariales</taxon>
        <taxon>Schizotheciaceae</taxon>
        <taxon>Echria</taxon>
    </lineage>
</organism>
<gene>
    <name evidence="1" type="ORF">QBC47DRAFT_403331</name>
</gene>
<dbReference type="InterPro" id="IPR029033">
    <property type="entry name" value="His_PPase_superfam"/>
</dbReference>
<dbReference type="Gene3D" id="3.40.50.1240">
    <property type="entry name" value="Phosphoglycerate mutase-like"/>
    <property type="match status" value="1"/>
</dbReference>
<keyword evidence="2" id="KW-1185">Reference proteome</keyword>
<evidence type="ECO:0000313" key="2">
    <source>
        <dbReference type="Proteomes" id="UP001239445"/>
    </source>
</evidence>
<dbReference type="SMART" id="SM00855">
    <property type="entry name" value="PGAM"/>
    <property type="match status" value="1"/>
</dbReference>
<name>A0AAJ0BDL7_9PEZI</name>
<dbReference type="PANTHER" id="PTHR48100:SF24">
    <property type="entry name" value="PHOSPHOGLYCERATE MUTASE"/>
    <property type="match status" value="1"/>
</dbReference>
<dbReference type="CDD" id="cd07067">
    <property type="entry name" value="HP_PGM_like"/>
    <property type="match status" value="1"/>
</dbReference>
<dbReference type="Proteomes" id="UP001239445">
    <property type="component" value="Unassembled WGS sequence"/>
</dbReference>
<dbReference type="SUPFAM" id="SSF53254">
    <property type="entry name" value="Phosphoglycerate mutase-like"/>
    <property type="match status" value="1"/>
</dbReference>
<evidence type="ECO:0000313" key="1">
    <source>
        <dbReference type="EMBL" id="KAK1753936.1"/>
    </source>
</evidence>
<protein>
    <submittedName>
        <fullName evidence="1">Histidine phosphatase superfamily</fullName>
    </submittedName>
</protein>